<evidence type="ECO:0000256" key="1">
    <source>
        <dbReference type="SAM" id="MobiDB-lite"/>
    </source>
</evidence>
<feature type="region of interest" description="Disordered" evidence="1">
    <location>
        <begin position="143"/>
        <end position="165"/>
    </location>
</feature>
<proteinExistence type="predicted"/>
<reference evidence="4" key="1">
    <citation type="submission" date="2023-03" db="EMBL/GenBank/DDBJ databases">
        <title>Massive genome expansion in bonnet fungi (Mycena s.s.) driven by repeated elements and novel gene families across ecological guilds.</title>
        <authorList>
            <consortium name="Lawrence Berkeley National Laboratory"/>
            <person name="Harder C.B."/>
            <person name="Miyauchi S."/>
            <person name="Viragh M."/>
            <person name="Kuo A."/>
            <person name="Thoen E."/>
            <person name="Andreopoulos B."/>
            <person name="Lu D."/>
            <person name="Skrede I."/>
            <person name="Drula E."/>
            <person name="Henrissat B."/>
            <person name="Morin E."/>
            <person name="Kohler A."/>
            <person name="Barry K."/>
            <person name="LaButti K."/>
            <person name="Morin E."/>
            <person name="Salamov A."/>
            <person name="Lipzen A."/>
            <person name="Mereny Z."/>
            <person name="Hegedus B."/>
            <person name="Baldrian P."/>
            <person name="Stursova M."/>
            <person name="Weitz H."/>
            <person name="Taylor A."/>
            <person name="Grigoriev I.V."/>
            <person name="Nagy L.G."/>
            <person name="Martin F."/>
            <person name="Kauserud H."/>
        </authorList>
    </citation>
    <scope>NUCLEOTIDE SEQUENCE</scope>
    <source>
        <strain evidence="4">CBHHK182m</strain>
    </source>
</reference>
<keyword evidence="2" id="KW-1133">Transmembrane helix</keyword>
<sequence length="252" mass="26238">MGSVRLGLLILWLLAMAGQTLSTEGIQISSLYVHALLRTRTLFNTSLAAQCDILNITWTGGTPGTDLGGSETIATGVSTFNYSWQVNFPAGLNVALEWGTSSIARALATRSPSLRLVSTNFVHTGGLPCLANSNCLVETTPTGANPTPNTVQPTDTTLPSSTGSGSSHIAAIGGGTAGGATALLLIGLRLWYSWMRRQPSNTALPTTVFGAHEGMVSIAGPAAPVPITGGVSTQSTMLRCYDCKPRLCEIHH</sequence>
<keyword evidence="2" id="KW-0812">Transmembrane</keyword>
<dbReference type="EMBL" id="JARKIB010000316">
    <property type="protein sequence ID" value="KAJ7714991.1"/>
    <property type="molecule type" value="Genomic_DNA"/>
</dbReference>
<keyword evidence="3" id="KW-0732">Signal</keyword>
<feature type="signal peptide" evidence="3">
    <location>
        <begin position="1"/>
        <end position="22"/>
    </location>
</feature>
<feature type="transmembrane region" description="Helical" evidence="2">
    <location>
        <begin position="169"/>
        <end position="192"/>
    </location>
</feature>
<gene>
    <name evidence="4" type="ORF">B0H16DRAFT_1617164</name>
</gene>
<feature type="chain" id="PRO_5042171082" evidence="3">
    <location>
        <begin position="23"/>
        <end position="252"/>
    </location>
</feature>
<evidence type="ECO:0000256" key="3">
    <source>
        <dbReference type="SAM" id="SignalP"/>
    </source>
</evidence>
<keyword evidence="2" id="KW-0472">Membrane</keyword>
<dbReference type="AlphaFoldDB" id="A0AAD7H939"/>
<evidence type="ECO:0000313" key="4">
    <source>
        <dbReference type="EMBL" id="KAJ7714991.1"/>
    </source>
</evidence>
<evidence type="ECO:0000256" key="2">
    <source>
        <dbReference type="SAM" id="Phobius"/>
    </source>
</evidence>
<keyword evidence="5" id="KW-1185">Reference proteome</keyword>
<comment type="caution">
    <text evidence="4">The sequence shown here is derived from an EMBL/GenBank/DDBJ whole genome shotgun (WGS) entry which is preliminary data.</text>
</comment>
<organism evidence="4 5">
    <name type="scientific">Mycena metata</name>
    <dbReference type="NCBI Taxonomy" id="1033252"/>
    <lineage>
        <taxon>Eukaryota</taxon>
        <taxon>Fungi</taxon>
        <taxon>Dikarya</taxon>
        <taxon>Basidiomycota</taxon>
        <taxon>Agaricomycotina</taxon>
        <taxon>Agaricomycetes</taxon>
        <taxon>Agaricomycetidae</taxon>
        <taxon>Agaricales</taxon>
        <taxon>Marasmiineae</taxon>
        <taxon>Mycenaceae</taxon>
        <taxon>Mycena</taxon>
    </lineage>
</organism>
<name>A0AAD7H939_9AGAR</name>
<accession>A0AAD7H939</accession>
<dbReference type="Proteomes" id="UP001215598">
    <property type="component" value="Unassembled WGS sequence"/>
</dbReference>
<protein>
    <submittedName>
        <fullName evidence="4">Uncharacterized protein</fullName>
    </submittedName>
</protein>
<evidence type="ECO:0000313" key="5">
    <source>
        <dbReference type="Proteomes" id="UP001215598"/>
    </source>
</evidence>